<dbReference type="AlphaFoldDB" id="A0A5B9PAQ2"/>
<sequence precursor="true">MKKIIALAVAFAAIAIVSGTEANAQSFSFNNGYQFGAGVGANHGHHGNRGYRNPGFGFGTYFGRGIVDRPSRPPYFAEFPPVYYNGIVRRPYGVSPYAAPAGVVPVEMSQAISPVEPVVVSNPFFKKNFNQDNSGPVSVMEKVEDSKSTKNKSTKISNPFFESVPEIAGPIMHASFDVEDN</sequence>
<dbReference type="OrthoDB" id="267431at2"/>
<proteinExistence type="predicted"/>
<name>A0A5B9PAQ2_9BACT</name>
<evidence type="ECO:0000256" key="1">
    <source>
        <dbReference type="SAM" id="SignalP"/>
    </source>
</evidence>
<protein>
    <submittedName>
        <fullName evidence="2">Uncharacterized protein</fullName>
    </submittedName>
</protein>
<dbReference type="Proteomes" id="UP000322214">
    <property type="component" value="Chromosome"/>
</dbReference>
<dbReference type="KEGG" id="mff:MFFC18_21810"/>
<organism evidence="2 3">
    <name type="scientific">Mariniblastus fucicola</name>
    <dbReference type="NCBI Taxonomy" id="980251"/>
    <lineage>
        <taxon>Bacteria</taxon>
        <taxon>Pseudomonadati</taxon>
        <taxon>Planctomycetota</taxon>
        <taxon>Planctomycetia</taxon>
        <taxon>Pirellulales</taxon>
        <taxon>Pirellulaceae</taxon>
        <taxon>Mariniblastus</taxon>
    </lineage>
</organism>
<feature type="chain" id="PRO_5022992358" evidence="1">
    <location>
        <begin position="25"/>
        <end position="181"/>
    </location>
</feature>
<dbReference type="EMBL" id="CP042912">
    <property type="protein sequence ID" value="QEG22305.1"/>
    <property type="molecule type" value="Genomic_DNA"/>
</dbReference>
<evidence type="ECO:0000313" key="2">
    <source>
        <dbReference type="EMBL" id="QEG22305.1"/>
    </source>
</evidence>
<keyword evidence="3" id="KW-1185">Reference proteome</keyword>
<keyword evidence="1" id="KW-0732">Signal</keyword>
<feature type="signal peptide" evidence="1">
    <location>
        <begin position="1"/>
        <end position="24"/>
    </location>
</feature>
<gene>
    <name evidence="2" type="ORF">MFFC18_21810</name>
</gene>
<reference evidence="2 3" key="1">
    <citation type="submission" date="2019-08" db="EMBL/GenBank/DDBJ databases">
        <title>Deep-cultivation of Planctomycetes and their phenomic and genomic characterization uncovers novel biology.</title>
        <authorList>
            <person name="Wiegand S."/>
            <person name="Jogler M."/>
            <person name="Boedeker C."/>
            <person name="Pinto D."/>
            <person name="Vollmers J."/>
            <person name="Rivas-Marin E."/>
            <person name="Kohn T."/>
            <person name="Peeters S.H."/>
            <person name="Heuer A."/>
            <person name="Rast P."/>
            <person name="Oberbeckmann S."/>
            <person name="Bunk B."/>
            <person name="Jeske O."/>
            <person name="Meyerdierks A."/>
            <person name="Storesund J.E."/>
            <person name="Kallscheuer N."/>
            <person name="Luecker S."/>
            <person name="Lage O.M."/>
            <person name="Pohl T."/>
            <person name="Merkel B.J."/>
            <person name="Hornburger P."/>
            <person name="Mueller R.-W."/>
            <person name="Bruemmer F."/>
            <person name="Labrenz M."/>
            <person name="Spormann A.M."/>
            <person name="Op den Camp H."/>
            <person name="Overmann J."/>
            <person name="Amann R."/>
            <person name="Jetten M.S.M."/>
            <person name="Mascher T."/>
            <person name="Medema M.H."/>
            <person name="Devos D.P."/>
            <person name="Kaster A.-K."/>
            <person name="Ovreas L."/>
            <person name="Rohde M."/>
            <person name="Galperin M.Y."/>
            <person name="Jogler C."/>
        </authorList>
    </citation>
    <scope>NUCLEOTIDE SEQUENCE [LARGE SCALE GENOMIC DNA]</scope>
    <source>
        <strain evidence="2 3">FC18</strain>
    </source>
</reference>
<evidence type="ECO:0000313" key="3">
    <source>
        <dbReference type="Proteomes" id="UP000322214"/>
    </source>
</evidence>
<accession>A0A5B9PAQ2</accession>
<dbReference type="RefSeq" id="WP_148618792.1">
    <property type="nucleotide sequence ID" value="NZ_LWSI01000001.1"/>
</dbReference>